<accession>A0A1I4GVJ4</accession>
<evidence type="ECO:0000313" key="2">
    <source>
        <dbReference type="Proteomes" id="UP000198565"/>
    </source>
</evidence>
<sequence>MMVCVNVIAAETTVKDMDELWTMQEKSVVSSMAIAVLLGSKESIREQLTNFQEKYQVDELMAISYIYDTEKQKNSYQILKEVVD</sequence>
<dbReference type="STRING" id="334253.SAMN04487943_10122"/>
<dbReference type="SUPFAM" id="SSF51679">
    <property type="entry name" value="Bacterial luciferase-like"/>
    <property type="match status" value="1"/>
</dbReference>
<dbReference type="EMBL" id="FOTR01000001">
    <property type="protein sequence ID" value="SFL33367.1"/>
    <property type="molecule type" value="Genomic_DNA"/>
</dbReference>
<reference evidence="2" key="1">
    <citation type="submission" date="2016-10" db="EMBL/GenBank/DDBJ databases">
        <authorList>
            <person name="Varghese N."/>
            <person name="Submissions S."/>
        </authorList>
    </citation>
    <scope>NUCLEOTIDE SEQUENCE [LARGE SCALE GENOMIC DNA]</scope>
    <source>
        <strain evidence="2">CGMCC 1.4250</strain>
    </source>
</reference>
<proteinExistence type="predicted"/>
<name>A0A1I4GVJ4_9BACI</name>
<dbReference type="GO" id="GO:0016705">
    <property type="term" value="F:oxidoreductase activity, acting on paired donors, with incorporation or reduction of molecular oxygen"/>
    <property type="evidence" value="ECO:0007669"/>
    <property type="project" value="InterPro"/>
</dbReference>
<evidence type="ECO:0000313" key="1">
    <source>
        <dbReference type="EMBL" id="SFL33367.1"/>
    </source>
</evidence>
<dbReference type="Gene3D" id="3.20.20.30">
    <property type="entry name" value="Luciferase-like domain"/>
    <property type="match status" value="1"/>
</dbReference>
<gene>
    <name evidence="1" type="ORF">SAMN04487943_10122</name>
</gene>
<keyword evidence="2" id="KW-1185">Reference proteome</keyword>
<dbReference type="Proteomes" id="UP000198565">
    <property type="component" value="Unassembled WGS sequence"/>
</dbReference>
<dbReference type="InterPro" id="IPR036661">
    <property type="entry name" value="Luciferase-like_sf"/>
</dbReference>
<organism evidence="1 2">
    <name type="scientific">Gracilibacillus orientalis</name>
    <dbReference type="NCBI Taxonomy" id="334253"/>
    <lineage>
        <taxon>Bacteria</taxon>
        <taxon>Bacillati</taxon>
        <taxon>Bacillota</taxon>
        <taxon>Bacilli</taxon>
        <taxon>Bacillales</taxon>
        <taxon>Bacillaceae</taxon>
        <taxon>Gracilibacillus</taxon>
    </lineage>
</organism>
<protein>
    <submittedName>
        <fullName evidence="1">Uncharacterized protein</fullName>
    </submittedName>
</protein>
<dbReference type="AlphaFoldDB" id="A0A1I4GVJ4"/>